<dbReference type="RefSeq" id="WP_005206403.1">
    <property type="nucleotide sequence ID" value="NZ_BAFC01000070.1"/>
</dbReference>
<name>H5U1C2_9ACTN</name>
<dbReference type="AlphaFoldDB" id="H5U1C2"/>
<evidence type="ECO:0000313" key="1">
    <source>
        <dbReference type="EMBL" id="GAB39530.1"/>
    </source>
</evidence>
<dbReference type="eggNOG" id="ENOG5033FXQ">
    <property type="taxonomic scope" value="Bacteria"/>
</dbReference>
<reference evidence="1 2" key="1">
    <citation type="submission" date="2012-02" db="EMBL/GenBank/DDBJ databases">
        <title>Whole genome shotgun sequence of Gordonia sputi NBRC 100414.</title>
        <authorList>
            <person name="Yoshida I."/>
            <person name="Hosoyama A."/>
            <person name="Tsuchikane K."/>
            <person name="Katsumata H."/>
            <person name="Yamazaki S."/>
            <person name="Fujita N."/>
        </authorList>
    </citation>
    <scope>NUCLEOTIDE SEQUENCE [LARGE SCALE GENOMIC DNA]</scope>
    <source>
        <strain evidence="1 2">NBRC 100414</strain>
    </source>
</reference>
<dbReference type="Proteomes" id="UP000005845">
    <property type="component" value="Unassembled WGS sequence"/>
</dbReference>
<protein>
    <submittedName>
        <fullName evidence="1">Uncharacterized protein</fullName>
    </submittedName>
</protein>
<comment type="caution">
    <text evidence="1">The sequence shown here is derived from an EMBL/GenBank/DDBJ whole genome shotgun (WGS) entry which is preliminary data.</text>
</comment>
<evidence type="ECO:0000313" key="2">
    <source>
        <dbReference type="Proteomes" id="UP000005845"/>
    </source>
</evidence>
<gene>
    <name evidence="1" type="ORF">GOSPT_070_00180</name>
</gene>
<dbReference type="EMBL" id="BAFC01000070">
    <property type="protein sequence ID" value="GAB39530.1"/>
    <property type="molecule type" value="Genomic_DNA"/>
</dbReference>
<sequence>MTPLELLAYAQQLLVGLSRSTSGNSSRLAAVVARQAVEEYIDERCLAIDAPCERATMRSRLALLRALDDRLRADQLASLWYQLSACCHQHAYELSPTVGEVRALCEGVGDVVAKARVGPC</sequence>
<keyword evidence="2" id="KW-1185">Reference proteome</keyword>
<organism evidence="1 2">
    <name type="scientific">Gordonia sputi NBRC 100414</name>
    <dbReference type="NCBI Taxonomy" id="1089453"/>
    <lineage>
        <taxon>Bacteria</taxon>
        <taxon>Bacillati</taxon>
        <taxon>Actinomycetota</taxon>
        <taxon>Actinomycetes</taxon>
        <taxon>Mycobacteriales</taxon>
        <taxon>Gordoniaceae</taxon>
        <taxon>Gordonia</taxon>
    </lineage>
</organism>
<proteinExistence type="predicted"/>
<accession>H5U1C2</accession>